<organism evidence="4 5">
    <name type="scientific">Methanosarcina siciliae T4/M</name>
    <dbReference type="NCBI Taxonomy" id="1434120"/>
    <lineage>
        <taxon>Archaea</taxon>
        <taxon>Methanobacteriati</taxon>
        <taxon>Methanobacteriota</taxon>
        <taxon>Stenosarchaea group</taxon>
        <taxon>Methanomicrobia</taxon>
        <taxon>Methanosarcinales</taxon>
        <taxon>Methanosarcinaceae</taxon>
        <taxon>Methanosarcina</taxon>
    </lineage>
</organism>
<dbReference type="RefSeq" id="WP_048172519.1">
    <property type="nucleotide sequence ID" value="NZ_CP009506.1"/>
</dbReference>
<proteinExistence type="predicted"/>
<name>A0A0E3P5F4_9EURY</name>
<evidence type="ECO:0000256" key="2">
    <source>
        <dbReference type="SAM" id="Phobius"/>
    </source>
</evidence>
<dbReference type="Pfam" id="PF12849">
    <property type="entry name" value="PBP_like_2"/>
    <property type="match status" value="1"/>
</dbReference>
<dbReference type="SUPFAM" id="SSF53850">
    <property type="entry name" value="Periplasmic binding protein-like II"/>
    <property type="match status" value="1"/>
</dbReference>
<reference evidence="4 5" key="1">
    <citation type="submission" date="2014-07" db="EMBL/GenBank/DDBJ databases">
        <title>Methanogenic archaea and the global carbon cycle.</title>
        <authorList>
            <person name="Henriksen J.R."/>
            <person name="Luke J."/>
            <person name="Reinhart S."/>
            <person name="Benedict M.N."/>
            <person name="Youngblut N.D."/>
            <person name="Metcalf M.E."/>
            <person name="Whitaker R.J."/>
            <person name="Metcalf W.W."/>
        </authorList>
    </citation>
    <scope>NUCLEOTIDE SEQUENCE [LARGE SCALE GENOMIC DNA]</scope>
    <source>
        <strain evidence="4 5">T4/M</strain>
    </source>
</reference>
<feature type="transmembrane region" description="Helical" evidence="2">
    <location>
        <begin position="21"/>
        <end position="40"/>
    </location>
</feature>
<dbReference type="Proteomes" id="UP000033111">
    <property type="component" value="Chromosome"/>
</dbReference>
<protein>
    <submittedName>
        <fullName evidence="4">Phosphate ABC transporter, periplasmic phosphate-binding protein PstS</fullName>
    </submittedName>
</protein>
<dbReference type="KEGG" id="msw:MSSIT_2173"/>
<evidence type="ECO:0000259" key="3">
    <source>
        <dbReference type="Pfam" id="PF12849"/>
    </source>
</evidence>
<keyword evidence="2" id="KW-0812">Transmembrane</keyword>
<dbReference type="GeneID" id="24861045"/>
<keyword evidence="2" id="KW-0472">Membrane</keyword>
<accession>A0A0E3P5F4</accession>
<keyword evidence="5" id="KW-1185">Reference proteome</keyword>
<dbReference type="EMBL" id="CP009506">
    <property type="protein sequence ID" value="AKB28892.1"/>
    <property type="molecule type" value="Genomic_DNA"/>
</dbReference>
<dbReference type="InterPro" id="IPR050811">
    <property type="entry name" value="Phosphate_ABC_transporter"/>
</dbReference>
<dbReference type="HOGENOM" id="CLU_026228_3_0_2"/>
<keyword evidence="1" id="KW-0732">Signal</keyword>
<dbReference type="PANTHER" id="PTHR30570">
    <property type="entry name" value="PERIPLASMIC PHOSPHATE BINDING COMPONENT OF PHOSPHATE ABC TRANSPORTER"/>
    <property type="match status" value="1"/>
</dbReference>
<dbReference type="PANTHER" id="PTHR30570:SF1">
    <property type="entry name" value="PHOSPHATE-BINDING PROTEIN PSTS"/>
    <property type="match status" value="1"/>
</dbReference>
<dbReference type="PATRIC" id="fig|1434120.4.peg.2817"/>
<dbReference type="Gene3D" id="3.40.190.10">
    <property type="entry name" value="Periplasmic binding protein-like II"/>
    <property type="match status" value="2"/>
</dbReference>
<dbReference type="InterPro" id="IPR024370">
    <property type="entry name" value="PBP_domain"/>
</dbReference>
<feature type="domain" description="PBP" evidence="3">
    <location>
        <begin position="68"/>
        <end position="319"/>
    </location>
</feature>
<evidence type="ECO:0000313" key="4">
    <source>
        <dbReference type="EMBL" id="AKB28892.1"/>
    </source>
</evidence>
<evidence type="ECO:0000256" key="1">
    <source>
        <dbReference type="ARBA" id="ARBA00022729"/>
    </source>
</evidence>
<gene>
    <name evidence="4" type="ORF">MSSIT_2173</name>
</gene>
<evidence type="ECO:0000313" key="5">
    <source>
        <dbReference type="Proteomes" id="UP000033111"/>
    </source>
</evidence>
<dbReference type="OrthoDB" id="53390at2157"/>
<keyword evidence="2" id="KW-1133">Transmembrane helix</keyword>
<sequence>MNPDKSPKKISACVKADSFPVAVIALLIVVAAAFAAIGMVEDPFSLFHPVEETDLTESEEAELIPCSELTLSGSTTVKPVSDLLAEAFMETHENCIVSVTGGGSGAGISSAGTGIVNIGSASRAVTDEELLKYPDLQTHTIGESAVVVILNGIEGNFTDKNELIKAFGDSDGQVDLVLDEKNGEIHVNKTGSSFQVFQRSDESGTEETFASYLGLGKNLDGYGAEGKLGNDGVLAAVENTSNSIAFVDFGFAERSKKVSIAGIESYKKTEITNKSIKAALAGTGKPFPSENSTLTRPLNYLTKGKPDSLEQTFIDFARSQDSVYIFKECGYFSIREIN</sequence>
<dbReference type="AlphaFoldDB" id="A0A0E3P5F4"/>